<dbReference type="SMART" id="SM00248">
    <property type="entry name" value="ANK"/>
    <property type="match status" value="14"/>
</dbReference>
<reference evidence="6 7" key="1">
    <citation type="journal article" date="2019" name="Nat. Ecol. Evol.">
        <title>Megaphylogeny resolves global patterns of mushroom evolution.</title>
        <authorList>
            <person name="Varga T."/>
            <person name="Krizsan K."/>
            <person name="Foldi C."/>
            <person name="Dima B."/>
            <person name="Sanchez-Garcia M."/>
            <person name="Sanchez-Ramirez S."/>
            <person name="Szollosi G.J."/>
            <person name="Szarkandi J.G."/>
            <person name="Papp V."/>
            <person name="Albert L."/>
            <person name="Andreopoulos W."/>
            <person name="Angelini C."/>
            <person name="Antonin V."/>
            <person name="Barry K.W."/>
            <person name="Bougher N.L."/>
            <person name="Buchanan P."/>
            <person name="Buyck B."/>
            <person name="Bense V."/>
            <person name="Catcheside P."/>
            <person name="Chovatia M."/>
            <person name="Cooper J."/>
            <person name="Damon W."/>
            <person name="Desjardin D."/>
            <person name="Finy P."/>
            <person name="Geml J."/>
            <person name="Haridas S."/>
            <person name="Hughes K."/>
            <person name="Justo A."/>
            <person name="Karasinski D."/>
            <person name="Kautmanova I."/>
            <person name="Kiss B."/>
            <person name="Kocsube S."/>
            <person name="Kotiranta H."/>
            <person name="LaButti K.M."/>
            <person name="Lechner B.E."/>
            <person name="Liimatainen K."/>
            <person name="Lipzen A."/>
            <person name="Lukacs Z."/>
            <person name="Mihaltcheva S."/>
            <person name="Morgado L.N."/>
            <person name="Niskanen T."/>
            <person name="Noordeloos M.E."/>
            <person name="Ohm R.A."/>
            <person name="Ortiz-Santana B."/>
            <person name="Ovrebo C."/>
            <person name="Racz N."/>
            <person name="Riley R."/>
            <person name="Savchenko A."/>
            <person name="Shiryaev A."/>
            <person name="Soop K."/>
            <person name="Spirin V."/>
            <person name="Szebenyi C."/>
            <person name="Tomsovsky M."/>
            <person name="Tulloss R.E."/>
            <person name="Uehling J."/>
            <person name="Grigoriev I.V."/>
            <person name="Vagvolgyi C."/>
            <person name="Papp T."/>
            <person name="Martin F.M."/>
            <person name="Miettinen O."/>
            <person name="Hibbett D.S."/>
            <person name="Nagy L.G."/>
        </authorList>
    </citation>
    <scope>NUCLEOTIDE SEQUENCE [LARGE SCALE GENOMIC DNA]</scope>
    <source>
        <strain evidence="6 7">FP101781</strain>
    </source>
</reference>
<evidence type="ECO:0000256" key="2">
    <source>
        <dbReference type="ARBA" id="ARBA00023043"/>
    </source>
</evidence>
<keyword evidence="7" id="KW-1185">Reference proteome</keyword>
<name>A0A4Y7T899_COPMI</name>
<feature type="repeat" description="ANK" evidence="3">
    <location>
        <begin position="578"/>
        <end position="600"/>
    </location>
</feature>
<evidence type="ECO:0000256" key="3">
    <source>
        <dbReference type="PROSITE-ProRule" id="PRU00023"/>
    </source>
</evidence>
<organism evidence="6 7">
    <name type="scientific">Coprinellus micaceus</name>
    <name type="common">Glistening ink-cap mushroom</name>
    <name type="synonym">Coprinus micaceus</name>
    <dbReference type="NCBI Taxonomy" id="71717"/>
    <lineage>
        <taxon>Eukaryota</taxon>
        <taxon>Fungi</taxon>
        <taxon>Dikarya</taxon>
        <taxon>Basidiomycota</taxon>
        <taxon>Agaricomycotina</taxon>
        <taxon>Agaricomycetes</taxon>
        <taxon>Agaricomycetidae</taxon>
        <taxon>Agaricales</taxon>
        <taxon>Agaricineae</taxon>
        <taxon>Psathyrellaceae</taxon>
        <taxon>Coprinellus</taxon>
    </lineage>
</organism>
<dbReference type="InterPro" id="IPR002110">
    <property type="entry name" value="Ankyrin_rpt"/>
</dbReference>
<evidence type="ECO:0000313" key="6">
    <source>
        <dbReference type="EMBL" id="TEB30407.1"/>
    </source>
</evidence>
<evidence type="ECO:0000259" key="5">
    <source>
        <dbReference type="Pfam" id="PF24883"/>
    </source>
</evidence>
<dbReference type="InterPro" id="IPR036770">
    <property type="entry name" value="Ankyrin_rpt-contain_sf"/>
</dbReference>
<dbReference type="Proteomes" id="UP000298030">
    <property type="component" value="Unassembled WGS sequence"/>
</dbReference>
<feature type="domain" description="GPI inositol-deacylase winged helix" evidence="4">
    <location>
        <begin position="372"/>
        <end position="445"/>
    </location>
</feature>
<feature type="repeat" description="ANK" evidence="3">
    <location>
        <begin position="939"/>
        <end position="960"/>
    </location>
</feature>
<dbReference type="SUPFAM" id="SSF48403">
    <property type="entry name" value="Ankyrin repeat"/>
    <property type="match status" value="2"/>
</dbReference>
<dbReference type="InterPro" id="IPR054471">
    <property type="entry name" value="GPIID_WHD"/>
</dbReference>
<dbReference type="Pfam" id="PF24883">
    <property type="entry name" value="NPHP3_N"/>
    <property type="match status" value="1"/>
</dbReference>
<dbReference type="EMBL" id="QPFP01000023">
    <property type="protein sequence ID" value="TEB30407.1"/>
    <property type="molecule type" value="Genomic_DNA"/>
</dbReference>
<dbReference type="Pfam" id="PF12796">
    <property type="entry name" value="Ank_2"/>
    <property type="match status" value="4"/>
</dbReference>
<feature type="repeat" description="ANK" evidence="3">
    <location>
        <begin position="613"/>
        <end position="636"/>
    </location>
</feature>
<dbReference type="InterPro" id="IPR056884">
    <property type="entry name" value="NPHP3-like_N"/>
</dbReference>
<comment type="caution">
    <text evidence="6">The sequence shown here is derived from an EMBL/GenBank/DDBJ whole genome shotgun (WGS) entry which is preliminary data.</text>
</comment>
<keyword evidence="1" id="KW-0677">Repeat</keyword>
<keyword evidence="2 3" id="KW-0040">ANK repeat</keyword>
<dbReference type="AlphaFoldDB" id="A0A4Y7T899"/>
<evidence type="ECO:0000313" key="7">
    <source>
        <dbReference type="Proteomes" id="UP000298030"/>
    </source>
</evidence>
<dbReference type="PROSITE" id="PS50297">
    <property type="entry name" value="ANK_REP_REGION"/>
    <property type="match status" value="3"/>
</dbReference>
<feature type="domain" description="Nephrocystin 3-like N-terminal" evidence="5">
    <location>
        <begin position="107"/>
        <end position="246"/>
    </location>
</feature>
<dbReference type="STRING" id="71717.A0A4Y7T899"/>
<sequence length="1246" mass="137703">MSGSEQDEPPGEHYPHSKLHSALSARWGNSARISILGSASKIALQTPTFNTAARDVNIHIQQPQPDYPWPPQVQQKASPSDLASWLSPLNWWLYHQEAVRQRTVKIGTWFLEGLEFQRWLEGRCQVIWGTGPHKSRSNVIDHLRKTLKGSNAAFAFAYLRWWDQHAAVDVVCGLIKQLLQSHEAGIYPIVLQAYDLHDKRQTALSLDDAVELLSEVICHFETCYIIIDGLDETSGRTTPDLLKIVVALPAQILIFSRPLPLLRYLAPKAIPISIGARAQDIQYLVSKRIEDSPTLAQLLQDSPGLTQQVHATLQERSGGLLLVATLQIEALTDDVTSTNVRALLGALSTLPSSINDIYLRTLQRIEERPEAELARYVLLWLANTRRPLSIVELQHALAITMEENFGLEDLVPEEVLVSSCCGLVVNDRATGQVRFIHYTAQEYFQSLARVPFSYSPTIITRACVSYLRRVHLLQSNIKLRMEADRFIGLYPFLSYAYHNWGLHPFAARLFWPDCVFHFVLKECFYYPYPLAEDFECGPISGEIFDLLGPVHLVARFGLLSLVPYILNSTPYDCPTPNLGFTALHFAAYHGHATIVVALLNSISRRQINAQTNDGNTPLHLAAWSSHESIVRTLFSHEDADIVLPNLDGDTAFSFACQRGTDDMVDLFAAQDDGRQTSAELIKACWSPDLYPDDMVQRLLYYRNIDVNLKDEEGQTALMRASSIGNTTIVSQLIRHRSIDPNRRDPQGRTALSLAVFHSKEPGGTCFHDVIALLLSLPKTDPNVPTNGGNTPLISAVKYRAHHTITSLLRNEKVREEVNTQNAKGNSALLEACRKCCPASVRKLLAVPGVDINIRNKYGHSSLLQAARSTKPPFADGREVIGILFAHNADPSPNPQTGEDVFLTVCSLTKQSTVGTGEGRHIIETLLSSGKFMVNHTDGSGATPLMAAAREGAEDVVDALLCQPGLHAGMTAPDGTNALILACGKGFAGIVTKLLLTNTIDVNAARMDGNTALIIASWAGHRDVVQQLLQRPDIRVNCSNRQKATALMHACRGRHYSIVDLLLRHSDVDVNAVDQGGDTALLLAAKWGDKAPKKHLACPDGIVQLVSHPKLNVNHVRWRDGFTALHEVCQAGHMALFLLLLGHPALDTTVRDAHGKSPRDYLVWADDGDMLNLLDSNDKARRMCSEYPSHCLVHSTLHSPSPFQIDQVSVQMWQPTLTLDDPPLEGKAATSEGMLGNFDKNSLASLD</sequence>
<protein>
    <submittedName>
        <fullName evidence="6">Ankyrin</fullName>
    </submittedName>
</protein>
<dbReference type="PANTHER" id="PTHR24173">
    <property type="entry name" value="ANKYRIN REPEAT CONTAINING"/>
    <property type="match status" value="1"/>
</dbReference>
<dbReference type="PROSITE" id="PS50088">
    <property type="entry name" value="ANK_REPEAT"/>
    <property type="match status" value="3"/>
</dbReference>
<accession>A0A4Y7T899</accession>
<dbReference type="PANTHER" id="PTHR24173:SF74">
    <property type="entry name" value="ANKYRIN REPEAT DOMAIN-CONTAINING PROTEIN 16"/>
    <property type="match status" value="1"/>
</dbReference>
<evidence type="ECO:0000256" key="1">
    <source>
        <dbReference type="ARBA" id="ARBA00022737"/>
    </source>
</evidence>
<dbReference type="Pfam" id="PF00023">
    <property type="entry name" value="Ank"/>
    <property type="match status" value="2"/>
</dbReference>
<gene>
    <name evidence="6" type="ORF">FA13DRAFT_1710424</name>
</gene>
<proteinExistence type="predicted"/>
<dbReference type="Pfam" id="PF22939">
    <property type="entry name" value="WHD_GPIID"/>
    <property type="match status" value="1"/>
</dbReference>
<dbReference type="OrthoDB" id="7464126at2759"/>
<evidence type="ECO:0000259" key="4">
    <source>
        <dbReference type="Pfam" id="PF22939"/>
    </source>
</evidence>
<dbReference type="Gene3D" id="1.25.40.20">
    <property type="entry name" value="Ankyrin repeat-containing domain"/>
    <property type="match status" value="5"/>
</dbReference>